<comment type="subcellular location">
    <subcellularLocation>
        <location evidence="9">Cytoplasm</location>
    </subcellularLocation>
</comment>
<feature type="domain" description="Aminoacyl-transfer RNA synthetases class-II family profile" evidence="11">
    <location>
        <begin position="1"/>
        <end position="339"/>
    </location>
</feature>
<name>A0A941W6C0_9BACT</name>
<dbReference type="EMBL" id="JAANXD010000091">
    <property type="protein sequence ID" value="MBS1259376.1"/>
    <property type="molecule type" value="Genomic_DNA"/>
</dbReference>
<dbReference type="EC" id="6.1.1.21" evidence="9"/>
<dbReference type="InterPro" id="IPR036621">
    <property type="entry name" value="Anticodon-bd_dom_sf"/>
</dbReference>
<comment type="similarity">
    <text evidence="1 9">Belongs to the class-II aminoacyl-tRNA synthetase family.</text>
</comment>
<dbReference type="InterPro" id="IPR004516">
    <property type="entry name" value="HisRS/HisZ"/>
</dbReference>
<dbReference type="PANTHER" id="PTHR43707">
    <property type="entry name" value="HISTIDYL-TRNA SYNTHETASE"/>
    <property type="match status" value="1"/>
</dbReference>
<evidence type="ECO:0000259" key="11">
    <source>
        <dbReference type="PROSITE" id="PS50862"/>
    </source>
</evidence>
<dbReference type="HAMAP" id="MF_00127">
    <property type="entry name" value="His_tRNA_synth"/>
    <property type="match status" value="1"/>
</dbReference>
<gene>
    <name evidence="9" type="primary">hisS</name>
    <name evidence="12" type="ORF">MAG551_02446</name>
</gene>
<feature type="binding site" evidence="10">
    <location>
        <position position="136"/>
    </location>
    <ligand>
        <name>L-histidine</name>
        <dbReference type="ChEBI" id="CHEBI:57595"/>
    </ligand>
</feature>
<evidence type="ECO:0000256" key="9">
    <source>
        <dbReference type="HAMAP-Rule" id="MF_00127"/>
    </source>
</evidence>
<dbReference type="PIRSF" id="PIRSF001549">
    <property type="entry name" value="His-tRNA_synth"/>
    <property type="match status" value="1"/>
</dbReference>
<dbReference type="InterPro" id="IPR041715">
    <property type="entry name" value="HisRS-like_core"/>
</dbReference>
<organism evidence="12 13">
    <name type="scientific">Candidatus Scalindua arabica</name>
    <dbReference type="NCBI Taxonomy" id="1127984"/>
    <lineage>
        <taxon>Bacteria</taxon>
        <taxon>Pseudomonadati</taxon>
        <taxon>Planctomycetota</taxon>
        <taxon>Candidatus Brocadiia</taxon>
        <taxon>Candidatus Brocadiales</taxon>
        <taxon>Candidatus Scalinduaceae</taxon>
        <taxon>Candidatus Scalindua</taxon>
    </lineage>
</organism>
<feature type="binding site" evidence="10">
    <location>
        <position position="118"/>
    </location>
    <ligand>
        <name>L-histidine</name>
        <dbReference type="ChEBI" id="CHEBI:57595"/>
    </ligand>
</feature>
<feature type="binding site" evidence="10">
    <location>
        <begin position="267"/>
        <end position="268"/>
    </location>
    <ligand>
        <name>L-histidine</name>
        <dbReference type="ChEBI" id="CHEBI:57595"/>
    </ligand>
</feature>
<proteinExistence type="inferred from homology"/>
<dbReference type="CDD" id="cd00859">
    <property type="entry name" value="HisRS_anticodon"/>
    <property type="match status" value="1"/>
</dbReference>
<dbReference type="Proteomes" id="UP000722750">
    <property type="component" value="Unassembled WGS sequence"/>
</dbReference>
<comment type="catalytic activity">
    <reaction evidence="8 9">
        <text>tRNA(His) + L-histidine + ATP = L-histidyl-tRNA(His) + AMP + diphosphate + H(+)</text>
        <dbReference type="Rhea" id="RHEA:17313"/>
        <dbReference type="Rhea" id="RHEA-COMP:9665"/>
        <dbReference type="Rhea" id="RHEA-COMP:9689"/>
        <dbReference type="ChEBI" id="CHEBI:15378"/>
        <dbReference type="ChEBI" id="CHEBI:30616"/>
        <dbReference type="ChEBI" id="CHEBI:33019"/>
        <dbReference type="ChEBI" id="CHEBI:57595"/>
        <dbReference type="ChEBI" id="CHEBI:78442"/>
        <dbReference type="ChEBI" id="CHEBI:78527"/>
        <dbReference type="ChEBI" id="CHEBI:456215"/>
        <dbReference type="EC" id="6.1.1.21"/>
    </reaction>
</comment>
<feature type="binding site" evidence="10">
    <location>
        <begin position="87"/>
        <end position="89"/>
    </location>
    <ligand>
        <name>L-histidine</name>
        <dbReference type="ChEBI" id="CHEBI:57595"/>
    </ligand>
</feature>
<dbReference type="AlphaFoldDB" id="A0A941W6C0"/>
<dbReference type="Pfam" id="PF13393">
    <property type="entry name" value="tRNA-synt_His"/>
    <property type="match status" value="1"/>
</dbReference>
<dbReference type="GO" id="GO:0005737">
    <property type="term" value="C:cytoplasm"/>
    <property type="evidence" value="ECO:0007669"/>
    <property type="project" value="UniProtKB-SubCell"/>
</dbReference>
<dbReference type="InterPro" id="IPR006195">
    <property type="entry name" value="aa-tRNA-synth_II"/>
</dbReference>
<evidence type="ECO:0000256" key="3">
    <source>
        <dbReference type="ARBA" id="ARBA00022598"/>
    </source>
</evidence>
<evidence type="ECO:0000313" key="13">
    <source>
        <dbReference type="Proteomes" id="UP000722750"/>
    </source>
</evidence>
<dbReference type="CDD" id="cd00773">
    <property type="entry name" value="HisRS-like_core"/>
    <property type="match status" value="1"/>
</dbReference>
<dbReference type="Gene3D" id="3.30.930.10">
    <property type="entry name" value="Bira Bifunctional Protein, Domain 2"/>
    <property type="match status" value="1"/>
</dbReference>
<keyword evidence="4 9" id="KW-0547">Nucleotide-binding</keyword>
<reference evidence="12" key="1">
    <citation type="journal article" date="2021" name="ISME J.">
        <title>Fine-scale metabolic discontinuity in a stratified prokaryote microbiome of a Red Sea deep halocline.</title>
        <authorList>
            <person name="Michoud G."/>
            <person name="Ngugi D.K."/>
            <person name="Barozzi A."/>
            <person name="Merlino G."/>
            <person name="Calleja M.L."/>
            <person name="Delgado-Huertas A."/>
            <person name="Moran X.A.G."/>
            <person name="Daffonchio D."/>
        </authorList>
    </citation>
    <scope>NUCLEOTIDE SEQUENCE</scope>
    <source>
        <strain evidence="12">SuakinDeep_MAG55_1</strain>
    </source>
</reference>
<dbReference type="InterPro" id="IPR033656">
    <property type="entry name" value="HisRS_anticodon"/>
</dbReference>
<evidence type="ECO:0000256" key="1">
    <source>
        <dbReference type="ARBA" id="ARBA00008226"/>
    </source>
</evidence>
<dbReference type="SUPFAM" id="SSF52954">
    <property type="entry name" value="Class II aaRS ABD-related"/>
    <property type="match status" value="1"/>
</dbReference>
<comment type="subunit">
    <text evidence="2 9">Homodimer.</text>
</comment>
<dbReference type="InterPro" id="IPR004154">
    <property type="entry name" value="Anticodon-bd"/>
</dbReference>
<evidence type="ECO:0000256" key="5">
    <source>
        <dbReference type="ARBA" id="ARBA00022840"/>
    </source>
</evidence>
<dbReference type="NCBIfam" id="TIGR00442">
    <property type="entry name" value="hisS"/>
    <property type="match status" value="1"/>
</dbReference>
<dbReference type="InterPro" id="IPR045864">
    <property type="entry name" value="aa-tRNA-synth_II/BPL/LPL"/>
</dbReference>
<accession>A0A941W6C0</accession>
<feature type="binding site" evidence="10">
    <location>
        <position position="263"/>
    </location>
    <ligand>
        <name>L-histidine</name>
        <dbReference type="ChEBI" id="CHEBI:57595"/>
    </ligand>
</feature>
<evidence type="ECO:0000256" key="8">
    <source>
        <dbReference type="ARBA" id="ARBA00047639"/>
    </source>
</evidence>
<keyword evidence="3 9" id="KW-0436">Ligase</keyword>
<feature type="binding site" evidence="10">
    <location>
        <position position="132"/>
    </location>
    <ligand>
        <name>L-histidine</name>
        <dbReference type="ChEBI" id="CHEBI:57595"/>
    </ligand>
</feature>
<comment type="caution">
    <text evidence="12">The sequence shown here is derived from an EMBL/GenBank/DDBJ whole genome shotgun (WGS) entry which is preliminary data.</text>
</comment>
<keyword evidence="6 9" id="KW-0648">Protein biosynthesis</keyword>
<dbReference type="PROSITE" id="PS50862">
    <property type="entry name" value="AA_TRNA_LIGASE_II"/>
    <property type="match status" value="1"/>
</dbReference>
<dbReference type="SUPFAM" id="SSF55681">
    <property type="entry name" value="Class II aaRS and biotin synthetases"/>
    <property type="match status" value="1"/>
</dbReference>
<sequence>MDKSNDKYVKAPLGMKDIFPDERLLWAEMESAAREEFETAGYHEIRTPVFEDTRLFVRSIGETTDIVEKEMYTFGDTAGSTITLRPENTAPVMRAYLEYELFKTKKFRKFYYIGPMFRKERPQAGRLRQFHQMGVEAIGSYDPLLDVETIKVATRVYDRLGLDGYVVKVNTIGCEKCRPGYRAILKEELLQYKDELCELCKARIERNVFRVLDCKNKKCKEIRLNVSNTEDHTCSDCRDHFKTVKGAFEDINLEYTIDPHLVRGLDYYTKTVYEITHSAMGARDTICAGGRYDNLISDIGGPPTGAVGFAAGMEASMIALLNTRDKNQKSQTDTSPLAPDVYIVSISADTRNHCFKLLNELRQNGISVDMDYESRTPKAQMKVANKVNSRFTIIMGPDELEKGVIKLKDMQTGDETFSEGTEKVVQIVKGNK</sequence>
<keyword evidence="7 9" id="KW-0030">Aminoacyl-tRNA synthetase</keyword>
<dbReference type="Pfam" id="PF03129">
    <property type="entry name" value="HGTP_anticodon"/>
    <property type="match status" value="1"/>
</dbReference>
<dbReference type="GO" id="GO:0004821">
    <property type="term" value="F:histidine-tRNA ligase activity"/>
    <property type="evidence" value="ECO:0007669"/>
    <property type="project" value="UniProtKB-UniRule"/>
</dbReference>
<evidence type="ECO:0000256" key="4">
    <source>
        <dbReference type="ARBA" id="ARBA00022741"/>
    </source>
</evidence>
<protein>
    <recommendedName>
        <fullName evidence="9">Histidine--tRNA ligase</fullName>
        <ecNumber evidence="9">6.1.1.21</ecNumber>
    </recommendedName>
    <alternativeName>
        <fullName evidence="9">Histidyl-tRNA synthetase</fullName>
        <shortName evidence="9">HisRS</shortName>
    </alternativeName>
</protein>
<keyword evidence="9" id="KW-0963">Cytoplasm</keyword>
<evidence type="ECO:0000256" key="7">
    <source>
        <dbReference type="ARBA" id="ARBA00023146"/>
    </source>
</evidence>
<dbReference type="PANTHER" id="PTHR43707:SF1">
    <property type="entry name" value="HISTIDINE--TRNA LIGASE, MITOCHONDRIAL-RELATED"/>
    <property type="match status" value="1"/>
</dbReference>
<dbReference type="GO" id="GO:0006427">
    <property type="term" value="P:histidyl-tRNA aminoacylation"/>
    <property type="evidence" value="ECO:0007669"/>
    <property type="project" value="UniProtKB-UniRule"/>
</dbReference>
<evidence type="ECO:0000256" key="10">
    <source>
        <dbReference type="PIRSR" id="PIRSR001549-1"/>
    </source>
</evidence>
<evidence type="ECO:0000256" key="6">
    <source>
        <dbReference type="ARBA" id="ARBA00022917"/>
    </source>
</evidence>
<dbReference type="GO" id="GO:0005524">
    <property type="term" value="F:ATP binding"/>
    <property type="evidence" value="ECO:0007669"/>
    <property type="project" value="UniProtKB-UniRule"/>
</dbReference>
<dbReference type="InterPro" id="IPR015807">
    <property type="entry name" value="His-tRNA-ligase"/>
</dbReference>
<keyword evidence="5 9" id="KW-0067">ATP-binding</keyword>
<evidence type="ECO:0000256" key="2">
    <source>
        <dbReference type="ARBA" id="ARBA00011738"/>
    </source>
</evidence>
<dbReference type="Gene3D" id="3.40.50.800">
    <property type="entry name" value="Anticodon-binding domain"/>
    <property type="match status" value="1"/>
</dbReference>
<evidence type="ECO:0000313" key="12">
    <source>
        <dbReference type="EMBL" id="MBS1259376.1"/>
    </source>
</evidence>